<evidence type="ECO:0000259" key="1">
    <source>
        <dbReference type="Pfam" id="PF03457"/>
    </source>
</evidence>
<gene>
    <name evidence="2" type="ORF">CTEN210_18471</name>
</gene>
<dbReference type="Proteomes" id="UP001054902">
    <property type="component" value="Unassembled WGS sequence"/>
</dbReference>
<comment type="caution">
    <text evidence="2">The sequence shown here is derived from an EMBL/GenBank/DDBJ whole genome shotgun (WGS) entry which is preliminary data.</text>
</comment>
<dbReference type="PANTHER" id="PTHR33418:SF1">
    <property type="entry name" value="HELICASE-ASSOCIATED DOMAIN-CONTAINING PROTEIN"/>
    <property type="match status" value="1"/>
</dbReference>
<dbReference type="PANTHER" id="PTHR33418">
    <property type="entry name" value="HELICASE-ASSOCIATED"/>
    <property type="match status" value="1"/>
</dbReference>
<accession>A0AAD3DEN4</accession>
<keyword evidence="3" id="KW-1185">Reference proteome</keyword>
<protein>
    <recommendedName>
        <fullName evidence="1">Helicase-associated domain-containing protein</fullName>
    </recommendedName>
</protein>
<proteinExistence type="predicted"/>
<reference evidence="2 3" key="1">
    <citation type="journal article" date="2021" name="Sci. Rep.">
        <title>The genome of the diatom Chaetoceros tenuissimus carries an ancient integrated fragment of an extant virus.</title>
        <authorList>
            <person name="Hongo Y."/>
            <person name="Kimura K."/>
            <person name="Takaki Y."/>
            <person name="Yoshida Y."/>
            <person name="Baba S."/>
            <person name="Kobayashi G."/>
            <person name="Nagasaki K."/>
            <person name="Hano T."/>
            <person name="Tomaru Y."/>
        </authorList>
    </citation>
    <scope>NUCLEOTIDE SEQUENCE [LARGE SCALE GENOMIC DNA]</scope>
    <source>
        <strain evidence="2 3">NIES-3715</strain>
    </source>
</reference>
<dbReference type="Gene3D" id="6.10.140.530">
    <property type="match status" value="1"/>
</dbReference>
<dbReference type="EMBL" id="BLLK01000075">
    <property type="protein sequence ID" value="GFH61995.1"/>
    <property type="molecule type" value="Genomic_DNA"/>
</dbReference>
<dbReference type="Pfam" id="PF03457">
    <property type="entry name" value="HA"/>
    <property type="match status" value="1"/>
</dbReference>
<dbReference type="AlphaFoldDB" id="A0AAD3DEN4"/>
<organism evidence="2 3">
    <name type="scientific">Chaetoceros tenuissimus</name>
    <dbReference type="NCBI Taxonomy" id="426638"/>
    <lineage>
        <taxon>Eukaryota</taxon>
        <taxon>Sar</taxon>
        <taxon>Stramenopiles</taxon>
        <taxon>Ochrophyta</taxon>
        <taxon>Bacillariophyta</taxon>
        <taxon>Coscinodiscophyceae</taxon>
        <taxon>Chaetocerotophycidae</taxon>
        <taxon>Chaetocerotales</taxon>
        <taxon>Chaetocerotaceae</taxon>
        <taxon>Chaetoceros</taxon>
    </lineage>
</organism>
<feature type="domain" description="Helicase-associated" evidence="1">
    <location>
        <begin position="28"/>
        <end position="94"/>
    </location>
</feature>
<evidence type="ECO:0000313" key="3">
    <source>
        <dbReference type="Proteomes" id="UP001054902"/>
    </source>
</evidence>
<sequence length="122" mass="14717">MVEGVHSQMTEERIEKLESIGFEWALRSKWNDRFEKLKEFKTQQGHCNVPREHEPIKSLGNWVHQQRTEYKLMLEGAKSQMTEERVEKLESLGFEWRILKKRRIAHKNATVKRLSKRLRSKK</sequence>
<evidence type="ECO:0000313" key="2">
    <source>
        <dbReference type="EMBL" id="GFH61995.1"/>
    </source>
</evidence>
<dbReference type="InterPro" id="IPR005114">
    <property type="entry name" value="Helicase_assoc"/>
</dbReference>
<name>A0AAD3DEN4_9STRA</name>